<feature type="chain" id="PRO_5022687782" evidence="2">
    <location>
        <begin position="22"/>
        <end position="247"/>
    </location>
</feature>
<comment type="caution">
    <text evidence="4">The sequence shown here is derived from an EMBL/GenBank/DDBJ whole genome shotgun (WGS) entry which is preliminary data.</text>
</comment>
<feature type="compositionally biased region" description="Pro residues" evidence="1">
    <location>
        <begin position="61"/>
        <end position="71"/>
    </location>
</feature>
<dbReference type="RefSeq" id="WP_146312780.1">
    <property type="nucleotide sequence ID" value="NZ_VOHE01000004.1"/>
</dbReference>
<dbReference type="AlphaFoldDB" id="A0A5C5TXQ0"/>
<protein>
    <submittedName>
        <fullName evidence="4">DUF4124 domain-containing protein</fullName>
    </submittedName>
</protein>
<dbReference type="OrthoDB" id="5974779at2"/>
<evidence type="ECO:0000259" key="3">
    <source>
        <dbReference type="Pfam" id="PF13511"/>
    </source>
</evidence>
<feature type="region of interest" description="Disordered" evidence="1">
    <location>
        <begin position="152"/>
        <end position="187"/>
    </location>
</feature>
<feature type="domain" description="DUF4124" evidence="3">
    <location>
        <begin position="13"/>
        <end position="69"/>
    </location>
</feature>
<proteinExistence type="predicted"/>
<dbReference type="InterPro" id="IPR025392">
    <property type="entry name" value="DUF4124"/>
</dbReference>
<accession>A0A5C5TXQ0</accession>
<keyword evidence="2" id="KW-0732">Signal</keyword>
<sequence>MRPLPTACLLVAALLALPARATDPVTVYRCTGADGHVTLGDRPCANGARQEVRTLQRPVDRPLPPPAPAAPAPAEEPATPPEPQVVVVHAPQPMYECVTPDGERYTSDTGDGNPRWVPLWTLGYRSGARGTPPSADRGGALGEFYAQRPAWGRVGAPTPRPSPPAGAGTRPDRGRPHRPGHADLGGPGTWIRDTCHALPQAEVCARLVDRREEIRRRFFNAQERERDALRKEERGINHRLAADCGQR</sequence>
<evidence type="ECO:0000313" key="5">
    <source>
        <dbReference type="Proteomes" id="UP000315949"/>
    </source>
</evidence>
<reference evidence="4 5" key="1">
    <citation type="submission" date="2019-07" db="EMBL/GenBank/DDBJ databases">
        <title>Luteimonas sp. YD-1 nov., isolated from acidic soil.</title>
        <authorList>
            <person name="Zhou J."/>
        </authorList>
    </citation>
    <scope>NUCLEOTIDE SEQUENCE [LARGE SCALE GENOMIC DNA]</scope>
    <source>
        <strain evidence="4 5">YD-1</strain>
    </source>
</reference>
<gene>
    <name evidence="4" type="ORF">FQY79_10050</name>
</gene>
<evidence type="ECO:0000256" key="2">
    <source>
        <dbReference type="SAM" id="SignalP"/>
    </source>
</evidence>
<name>A0A5C5TXQ0_9GAMM</name>
<evidence type="ECO:0000313" key="4">
    <source>
        <dbReference type="EMBL" id="TWT18961.1"/>
    </source>
</evidence>
<organism evidence="4 5">
    <name type="scientific">Luteimonas wenzhouensis</name>
    <dbReference type="NCBI Taxonomy" id="2599615"/>
    <lineage>
        <taxon>Bacteria</taxon>
        <taxon>Pseudomonadati</taxon>
        <taxon>Pseudomonadota</taxon>
        <taxon>Gammaproteobacteria</taxon>
        <taxon>Lysobacterales</taxon>
        <taxon>Lysobacteraceae</taxon>
        <taxon>Luteimonas</taxon>
    </lineage>
</organism>
<keyword evidence="5" id="KW-1185">Reference proteome</keyword>
<feature type="signal peptide" evidence="2">
    <location>
        <begin position="1"/>
        <end position="21"/>
    </location>
</feature>
<evidence type="ECO:0000256" key="1">
    <source>
        <dbReference type="SAM" id="MobiDB-lite"/>
    </source>
</evidence>
<feature type="region of interest" description="Disordered" evidence="1">
    <location>
        <begin position="52"/>
        <end position="81"/>
    </location>
</feature>
<dbReference type="EMBL" id="VOHE01000004">
    <property type="protein sequence ID" value="TWT18961.1"/>
    <property type="molecule type" value="Genomic_DNA"/>
</dbReference>
<dbReference type="Pfam" id="PF13511">
    <property type="entry name" value="DUF4124"/>
    <property type="match status" value="1"/>
</dbReference>
<dbReference type="Proteomes" id="UP000315949">
    <property type="component" value="Unassembled WGS sequence"/>
</dbReference>